<proteinExistence type="predicted"/>
<evidence type="ECO:0000313" key="2">
    <source>
        <dbReference type="Proteomes" id="UP000829685"/>
    </source>
</evidence>
<comment type="caution">
    <text evidence="1">The sequence shown here is derived from an EMBL/GenBank/DDBJ whole genome shotgun (WGS) entry which is preliminary data.</text>
</comment>
<name>A0A9P9WI29_9PEZI</name>
<evidence type="ECO:0000313" key="1">
    <source>
        <dbReference type="EMBL" id="KAI1864292.1"/>
    </source>
</evidence>
<accession>A0A9P9WI29</accession>
<dbReference type="AlphaFoldDB" id="A0A9P9WI29"/>
<dbReference type="Proteomes" id="UP000829685">
    <property type="component" value="Unassembled WGS sequence"/>
</dbReference>
<keyword evidence="2" id="KW-1185">Reference proteome</keyword>
<dbReference type="EMBL" id="JAFIMR010000024">
    <property type="protein sequence ID" value="KAI1864292.1"/>
    <property type="molecule type" value="Genomic_DNA"/>
</dbReference>
<reference evidence="1" key="1">
    <citation type="submission" date="2021-03" db="EMBL/GenBank/DDBJ databases">
        <title>Revisited historic fungal species revealed as producer of novel bioactive compounds through whole genome sequencing and comparative genomics.</title>
        <authorList>
            <person name="Vignolle G.A."/>
            <person name="Hochenegger N."/>
            <person name="Mach R.L."/>
            <person name="Mach-Aigner A.R."/>
            <person name="Javad Rahimi M."/>
            <person name="Salim K.A."/>
            <person name="Chan C.M."/>
            <person name="Lim L.B.L."/>
            <person name="Cai F."/>
            <person name="Druzhinina I.S."/>
            <person name="U'Ren J.M."/>
            <person name="Derntl C."/>
        </authorList>
    </citation>
    <scope>NUCLEOTIDE SEQUENCE</scope>
    <source>
        <strain evidence="1">TUCIM 5799</strain>
    </source>
</reference>
<gene>
    <name evidence="1" type="ORF">JX265_008663</name>
</gene>
<organism evidence="1 2">
    <name type="scientific">Neoarthrinium moseri</name>
    <dbReference type="NCBI Taxonomy" id="1658444"/>
    <lineage>
        <taxon>Eukaryota</taxon>
        <taxon>Fungi</taxon>
        <taxon>Dikarya</taxon>
        <taxon>Ascomycota</taxon>
        <taxon>Pezizomycotina</taxon>
        <taxon>Sordariomycetes</taxon>
        <taxon>Xylariomycetidae</taxon>
        <taxon>Amphisphaeriales</taxon>
        <taxon>Apiosporaceae</taxon>
        <taxon>Neoarthrinium</taxon>
    </lineage>
</organism>
<protein>
    <submittedName>
        <fullName evidence="1">Uncharacterized protein</fullName>
    </submittedName>
</protein>
<sequence>MSFTQSEQDSILEQHKAAALADLEALLRPEADTCEAALRELANKWWAVFQERGENYSRFRAHAGAVYRCVLDRMVQIVDAGEGGDLAREHFRRFARVLMRNVPRRYWAMFFLGWHDFQAGYLKAELECDAEGGTGQEDRAGRLTALRRALELEGDAAVSTDWL</sequence>